<sequence length="454" mass="51641">MSIVSLLTRMSENSNLRELKNELKVAQRTQLQNLESNHSAQMELAADLVSFLTLKSRLQKEVDEKLLKLTKILTERSQKRSGIFGFKDSTENAFENLLKQEEISLSHQLRASESQSFLAEEIISLAGLTQKNFEQNESFLEAVHEMHKDILAQLFKTDKFVQTSEKKSRTKELALKEDFAVIKNKQNFDVARCQMIAFGEEWNGHQALELSFNSQENFTVEVTKIFQKIIDLQEEQIAKDKNRTLIFQQSLNAVDKEEILASFAGELKLELDLNEKVKAKISNHDPLDECQREVQAQKLAEIRKRKEGLEKEKQLLGRVQNKETSLIPMVGIEDSEEEIAKQILIIRHKLAINSLEKAVTECLVKTKVFAVARNSSIAQNHQEISFPRGAVIELPQGLSDSEMAFGLYLAKGGKFPSKCVELISEINKEEPEREAGDQTDDENFISIPPAIKLI</sequence>
<organism evidence="2 3">
    <name type="scientific">Oikopleura dioica</name>
    <name type="common">Tunicate</name>
    <dbReference type="NCBI Taxonomy" id="34765"/>
    <lineage>
        <taxon>Eukaryota</taxon>
        <taxon>Metazoa</taxon>
        <taxon>Chordata</taxon>
        <taxon>Tunicata</taxon>
        <taxon>Appendicularia</taxon>
        <taxon>Copelata</taxon>
        <taxon>Oikopleuridae</taxon>
        <taxon>Oikopleura</taxon>
    </lineage>
</organism>
<keyword evidence="3" id="KW-1185">Reference proteome</keyword>
<reference evidence="2 3" key="1">
    <citation type="submission" date="2021-04" db="EMBL/GenBank/DDBJ databases">
        <authorList>
            <person name="Bliznina A."/>
        </authorList>
    </citation>
    <scope>NUCLEOTIDE SEQUENCE [LARGE SCALE GENOMIC DNA]</scope>
</reference>
<name>A0ABN7SRT0_OIKDI</name>
<accession>A0ABN7SRT0</accession>
<evidence type="ECO:0000256" key="1">
    <source>
        <dbReference type="SAM" id="Coils"/>
    </source>
</evidence>
<dbReference type="InterPro" id="IPR036028">
    <property type="entry name" value="SH3-like_dom_sf"/>
</dbReference>
<evidence type="ECO:0000313" key="3">
    <source>
        <dbReference type="Proteomes" id="UP001158576"/>
    </source>
</evidence>
<gene>
    <name evidence="2" type="ORF">OKIOD_LOCUS10077</name>
</gene>
<feature type="coiled-coil region" evidence="1">
    <location>
        <begin position="292"/>
        <end position="319"/>
    </location>
</feature>
<dbReference type="Proteomes" id="UP001158576">
    <property type="component" value="Chromosome 1"/>
</dbReference>
<keyword evidence="1" id="KW-0175">Coiled coil</keyword>
<dbReference type="EMBL" id="OU015566">
    <property type="protein sequence ID" value="CAG5104534.1"/>
    <property type="molecule type" value="Genomic_DNA"/>
</dbReference>
<proteinExistence type="predicted"/>
<protein>
    <submittedName>
        <fullName evidence="2">Oidioi.mRNA.OKI2018_I69.chr1.g1312.t1.cds</fullName>
    </submittedName>
</protein>
<evidence type="ECO:0000313" key="2">
    <source>
        <dbReference type="EMBL" id="CAG5104534.1"/>
    </source>
</evidence>
<dbReference type="SUPFAM" id="SSF50044">
    <property type="entry name" value="SH3-domain"/>
    <property type="match status" value="1"/>
</dbReference>